<dbReference type="PROSITE" id="PS50878">
    <property type="entry name" value="RT_POL"/>
    <property type="match status" value="1"/>
</dbReference>
<organism evidence="2 3">
    <name type="scientific">Vitis vinifera</name>
    <name type="common">Grape</name>
    <dbReference type="NCBI Taxonomy" id="29760"/>
    <lineage>
        <taxon>Eukaryota</taxon>
        <taxon>Viridiplantae</taxon>
        <taxon>Streptophyta</taxon>
        <taxon>Embryophyta</taxon>
        <taxon>Tracheophyta</taxon>
        <taxon>Spermatophyta</taxon>
        <taxon>Magnoliopsida</taxon>
        <taxon>eudicotyledons</taxon>
        <taxon>Gunneridae</taxon>
        <taxon>Pentapetalae</taxon>
        <taxon>rosids</taxon>
        <taxon>Vitales</taxon>
        <taxon>Vitaceae</taxon>
        <taxon>Viteae</taxon>
        <taxon>Vitis</taxon>
    </lineage>
</organism>
<dbReference type="SUPFAM" id="SSF56672">
    <property type="entry name" value="DNA/RNA polymerases"/>
    <property type="match status" value="1"/>
</dbReference>
<evidence type="ECO:0000313" key="2">
    <source>
        <dbReference type="EMBL" id="RVW47602.1"/>
    </source>
</evidence>
<dbReference type="PANTHER" id="PTHR46890">
    <property type="entry name" value="NON-LTR RETROLELEMENT REVERSE TRANSCRIPTASE-LIKE PROTEIN-RELATED"/>
    <property type="match status" value="1"/>
</dbReference>
<proteinExistence type="predicted"/>
<dbReference type="PANTHER" id="PTHR46890:SF50">
    <property type="entry name" value="RNA-DIRECTED DNA POLYMERASE, EUKARYOTA, REVERSE TRANSCRIPTASE ZINC-BINDING DOMAIN PROTEIN-RELATED"/>
    <property type="match status" value="1"/>
</dbReference>
<dbReference type="CDD" id="cd01650">
    <property type="entry name" value="RT_nLTR_like"/>
    <property type="match status" value="1"/>
</dbReference>
<name>A0A438EIU1_VITVI</name>
<dbReference type="AlphaFoldDB" id="A0A438EIU1"/>
<accession>A0A438EIU1</accession>
<feature type="domain" description="Reverse transcriptase" evidence="1">
    <location>
        <begin position="40"/>
        <end position="290"/>
    </location>
</feature>
<dbReference type="Proteomes" id="UP000288805">
    <property type="component" value="Unassembled WGS sequence"/>
</dbReference>
<gene>
    <name evidence="2" type="primary">YTX2_784</name>
    <name evidence="2" type="ORF">CK203_073668</name>
</gene>
<evidence type="ECO:0000259" key="1">
    <source>
        <dbReference type="PROSITE" id="PS50878"/>
    </source>
</evidence>
<evidence type="ECO:0000313" key="3">
    <source>
        <dbReference type="Proteomes" id="UP000288805"/>
    </source>
</evidence>
<dbReference type="InterPro" id="IPR052343">
    <property type="entry name" value="Retrotransposon-Effector_Assoc"/>
</dbReference>
<comment type="caution">
    <text evidence="2">The sequence shown here is derived from an EMBL/GenBank/DDBJ whole genome shotgun (WGS) entry which is preliminary data.</text>
</comment>
<dbReference type="EMBL" id="QGNW01001279">
    <property type="protein sequence ID" value="RVW47602.1"/>
    <property type="molecule type" value="Genomic_DNA"/>
</dbReference>
<dbReference type="Pfam" id="PF00078">
    <property type="entry name" value="RVT_1"/>
    <property type="match status" value="1"/>
</dbReference>
<protein>
    <submittedName>
        <fullName evidence="2">Transposon TX1 uncharacterized 149 kDa protein</fullName>
    </submittedName>
</protein>
<sequence length="670" mass="74120">MNSLEFDRIGEEEVARMEEMFSMEEVFLALSELNGDKALGPDGFPLASWHLNTTFLVLVPKKGEADDLCDYRPINLVGGLYKLLTKVLANRLRKVVSKVVSPTLNAFVERRQILDVALIANEAIDSLLKWDESGVLCKLYLEKAYDHINWDFLLTVVQKMGFGVKWVGWIRWCISTASFSILINGSPSSFFQSTRGLRQGDPLSPYLFVLRMEALSCLINRVVRGGFLTVISGLSINLNKSELLPVGRVENVEVLASELGCKVGSLPSTYLGLLLGAPHKSVAVWDGVEERMRKRLALWKRQFISKGGESLSFGARWAVWGLEIFLFSIGPFCANGVGALRLKGSPFGSLLLVGSLGKKVEGGILVRLGRAMGWGFGRKLERKVFCCLKLFPSPWGIVEGDLSRCVGSGLLGFCGGCGGLIPCFSISFNDWEVEVVERLLSTLQGKRLVAGPVSVEHHLEPLCAYKGGLFCLGSFLGEVSNPRSTQEEGLDFSKQVEEVDRSIQRREELQKEVDLMLVCHGCTLNSTSQPRKLPETCHAIIILVVEDPKGLLPCQISQMEERLEEKQQLVLDLQKKSLHIISLRPLNVPRLSLLHFPAENLMTAETGGRIDCCKEAIFTTSVAVDQVKENTERLKSCEQELQTVLGAAMMEIDIVDDVGLRDGILENGRT</sequence>
<dbReference type="InterPro" id="IPR000477">
    <property type="entry name" value="RT_dom"/>
</dbReference>
<reference evidence="2 3" key="1">
    <citation type="journal article" date="2018" name="PLoS Genet.">
        <title>Population sequencing reveals clonal diversity and ancestral inbreeding in the grapevine cultivar Chardonnay.</title>
        <authorList>
            <person name="Roach M.J."/>
            <person name="Johnson D.L."/>
            <person name="Bohlmann J."/>
            <person name="van Vuuren H.J."/>
            <person name="Jones S.J."/>
            <person name="Pretorius I.S."/>
            <person name="Schmidt S.A."/>
            <person name="Borneman A.R."/>
        </authorList>
    </citation>
    <scope>NUCLEOTIDE SEQUENCE [LARGE SCALE GENOMIC DNA]</scope>
    <source>
        <strain evidence="3">cv. Chardonnay</strain>
        <tissue evidence="2">Leaf</tissue>
    </source>
</reference>
<dbReference type="InterPro" id="IPR043502">
    <property type="entry name" value="DNA/RNA_pol_sf"/>
</dbReference>